<evidence type="ECO:0000256" key="1">
    <source>
        <dbReference type="ARBA" id="ARBA00022723"/>
    </source>
</evidence>
<dbReference type="SUPFAM" id="SSF46565">
    <property type="entry name" value="Chaperone J-domain"/>
    <property type="match status" value="1"/>
</dbReference>
<dbReference type="Gene3D" id="2.60.260.20">
    <property type="entry name" value="Urease metallochaperone UreE, N-terminal domain"/>
    <property type="match status" value="2"/>
</dbReference>
<dbReference type="HAMAP" id="MF_01152">
    <property type="entry name" value="DnaJ"/>
    <property type="match status" value="1"/>
</dbReference>
<name>A0A2P5CI58_TREOI</name>
<dbReference type="InterPro" id="IPR001623">
    <property type="entry name" value="DnaJ_domain"/>
</dbReference>
<dbReference type="InterPro" id="IPR001305">
    <property type="entry name" value="HSP_DnaJ_Cys-rich_dom"/>
</dbReference>
<dbReference type="CDD" id="cd10747">
    <property type="entry name" value="DnaJ_C"/>
    <property type="match status" value="1"/>
</dbReference>
<accession>A0A2P5CI58</accession>
<dbReference type="Pfam" id="PF00226">
    <property type="entry name" value="DnaJ"/>
    <property type="match status" value="1"/>
</dbReference>
<dbReference type="GO" id="GO:0005524">
    <property type="term" value="F:ATP binding"/>
    <property type="evidence" value="ECO:0007669"/>
    <property type="project" value="InterPro"/>
</dbReference>
<dbReference type="FunFam" id="2.10.230.10:FF:000002">
    <property type="entry name" value="Molecular chaperone DnaJ"/>
    <property type="match status" value="1"/>
</dbReference>
<dbReference type="GO" id="GO:0009535">
    <property type="term" value="C:chloroplast thylakoid membrane"/>
    <property type="evidence" value="ECO:0007669"/>
    <property type="project" value="TreeGrafter"/>
</dbReference>
<comment type="caution">
    <text evidence="9">The sequence shown here is derived from an EMBL/GenBank/DDBJ whole genome shotgun (WGS) entry which is preliminary data.</text>
</comment>
<evidence type="ECO:0000256" key="4">
    <source>
        <dbReference type="ARBA" id="ARBA00022833"/>
    </source>
</evidence>
<dbReference type="FunFam" id="2.60.260.20:FF:000005">
    <property type="entry name" value="Chaperone protein dnaJ 1, mitochondrial"/>
    <property type="match status" value="1"/>
</dbReference>
<feature type="domain" description="CR-type" evidence="8">
    <location>
        <begin position="223"/>
        <end position="305"/>
    </location>
</feature>
<evidence type="ECO:0000313" key="10">
    <source>
        <dbReference type="Proteomes" id="UP000237000"/>
    </source>
</evidence>
<dbReference type="PANTHER" id="PTHR43096:SF26">
    <property type="entry name" value="CR-TYPE DOMAIN-CONTAINING PROTEIN"/>
    <property type="match status" value="1"/>
</dbReference>
<keyword evidence="5" id="KW-0143">Chaperone</keyword>
<feature type="zinc finger region" description="CR-type" evidence="6">
    <location>
        <begin position="223"/>
        <end position="305"/>
    </location>
</feature>
<sequence length="527" mass="56946">MPIIQIQRPRYAISNLSPIPNSAVPLNSSSPVLSGCSFGLSSGASKFFSGNLRVSNPNNPHFCLLRGKPKPVPRSSPSAIRAAAVTDYYSTLKVDRNATLQEIKGAYRMLARKYHPDMNKSPGAEEKFKEISAAYEVLSDDEKRSLYDRFGEAGLQGEYGGSDSGSTGVDPFEVFDTFFGGSDGFFGGMGEPGGINFNLRNKSHQGLDIRHDLHLSFDESVFGGKREIEISCFEVCDSCDGTGAKSSDGIKSCGSCGGRGGVVKTQKTPFGVMSQVSTCGTCGGDGKIITDYCQRCGGNGRVQAKRKINLVIPAGVSDGATMQMRGEGNFDSKRGLAGDLYVVLHIDEKQGIKRDGLNLYSKIDVHYTEAILGTTIKVETVEGIRDLQIPSGIQPGGTVKLSSVGVPDINKPSVRGDHYFVVNVLIPKEISDSERALLEELASFQKSRKGCSHSSESKVMPEESFSEDAFRVKENVHSKQEMKRVSSLWSSIKGFFGHRNSEDGFAAVSMDTSALQWRSSMSGKTHN</sequence>
<dbReference type="SUPFAM" id="SSF57938">
    <property type="entry name" value="DnaJ/Hsp40 cysteine-rich domain"/>
    <property type="match status" value="1"/>
</dbReference>
<dbReference type="InterPro" id="IPR002939">
    <property type="entry name" value="DnaJ_C"/>
</dbReference>
<evidence type="ECO:0000259" key="8">
    <source>
        <dbReference type="PROSITE" id="PS51188"/>
    </source>
</evidence>
<dbReference type="CDD" id="cd10719">
    <property type="entry name" value="DnaJ_zf"/>
    <property type="match status" value="1"/>
</dbReference>
<dbReference type="Gene3D" id="2.10.230.10">
    <property type="entry name" value="Heat shock protein DnaJ, cysteine-rich domain"/>
    <property type="match status" value="1"/>
</dbReference>
<keyword evidence="4 6" id="KW-0862">Zinc</keyword>
<dbReference type="InterPro" id="IPR018253">
    <property type="entry name" value="DnaJ_domain_CS"/>
</dbReference>
<dbReference type="FunFam" id="1.10.287.110:FF:000037">
    <property type="entry name" value="Chaperone protein dnaJ A6 chloroplastic"/>
    <property type="match status" value="1"/>
</dbReference>
<dbReference type="PROSITE" id="PS00636">
    <property type="entry name" value="DNAJ_1"/>
    <property type="match status" value="1"/>
</dbReference>
<dbReference type="EMBL" id="JXTC01000362">
    <property type="protein sequence ID" value="PON60721.1"/>
    <property type="molecule type" value="Genomic_DNA"/>
</dbReference>
<reference evidence="10" key="1">
    <citation type="submission" date="2016-06" db="EMBL/GenBank/DDBJ databases">
        <title>Parallel loss of symbiosis genes in relatives of nitrogen-fixing non-legume Parasponia.</title>
        <authorList>
            <person name="Van Velzen R."/>
            <person name="Holmer R."/>
            <person name="Bu F."/>
            <person name="Rutten L."/>
            <person name="Van Zeijl A."/>
            <person name="Liu W."/>
            <person name="Santuari L."/>
            <person name="Cao Q."/>
            <person name="Sharma T."/>
            <person name="Shen D."/>
            <person name="Roswanjaya Y."/>
            <person name="Wardhani T."/>
            <person name="Kalhor M.S."/>
            <person name="Jansen J."/>
            <person name="Van den Hoogen J."/>
            <person name="Gungor B."/>
            <person name="Hartog M."/>
            <person name="Hontelez J."/>
            <person name="Verver J."/>
            <person name="Yang W.-C."/>
            <person name="Schijlen E."/>
            <person name="Repin R."/>
            <person name="Schilthuizen M."/>
            <person name="Schranz E."/>
            <person name="Heidstra R."/>
            <person name="Miyata K."/>
            <person name="Fedorova E."/>
            <person name="Kohlen W."/>
            <person name="Bisseling T."/>
            <person name="Smit S."/>
            <person name="Geurts R."/>
        </authorList>
    </citation>
    <scope>NUCLEOTIDE SEQUENCE [LARGE SCALE GENOMIC DNA]</scope>
    <source>
        <strain evidence="10">cv. RG33-2</strain>
    </source>
</reference>
<dbReference type="OrthoDB" id="10256793at2759"/>
<dbReference type="InterPro" id="IPR008971">
    <property type="entry name" value="HSP40/DnaJ_pept-bd"/>
</dbReference>
<evidence type="ECO:0000313" key="9">
    <source>
        <dbReference type="EMBL" id="PON60721.1"/>
    </source>
</evidence>
<evidence type="ECO:0000256" key="6">
    <source>
        <dbReference type="PROSITE-ProRule" id="PRU00546"/>
    </source>
</evidence>
<dbReference type="PROSITE" id="PS50076">
    <property type="entry name" value="DNAJ_2"/>
    <property type="match status" value="1"/>
</dbReference>
<keyword evidence="10" id="KW-1185">Reference proteome</keyword>
<dbReference type="InterPro" id="IPR012724">
    <property type="entry name" value="DnaJ"/>
</dbReference>
<keyword evidence="2" id="KW-0677">Repeat</keyword>
<evidence type="ECO:0000256" key="2">
    <source>
        <dbReference type="ARBA" id="ARBA00022737"/>
    </source>
</evidence>
<dbReference type="PROSITE" id="PS51188">
    <property type="entry name" value="ZF_CR"/>
    <property type="match status" value="1"/>
</dbReference>
<organism evidence="9 10">
    <name type="scientific">Trema orientale</name>
    <name type="common">Charcoal tree</name>
    <name type="synonym">Celtis orientalis</name>
    <dbReference type="NCBI Taxonomy" id="63057"/>
    <lineage>
        <taxon>Eukaryota</taxon>
        <taxon>Viridiplantae</taxon>
        <taxon>Streptophyta</taxon>
        <taxon>Embryophyta</taxon>
        <taxon>Tracheophyta</taxon>
        <taxon>Spermatophyta</taxon>
        <taxon>Magnoliopsida</taxon>
        <taxon>eudicotyledons</taxon>
        <taxon>Gunneridae</taxon>
        <taxon>Pentapetalae</taxon>
        <taxon>rosids</taxon>
        <taxon>fabids</taxon>
        <taxon>Rosales</taxon>
        <taxon>Cannabaceae</taxon>
        <taxon>Trema</taxon>
    </lineage>
</organism>
<dbReference type="Pfam" id="PF00684">
    <property type="entry name" value="DnaJ_CXXCXGXG"/>
    <property type="match status" value="1"/>
</dbReference>
<dbReference type="CDD" id="cd06257">
    <property type="entry name" value="DnaJ"/>
    <property type="match status" value="1"/>
</dbReference>
<dbReference type="Gene3D" id="1.10.287.110">
    <property type="entry name" value="DnaJ domain"/>
    <property type="match status" value="1"/>
</dbReference>
<keyword evidence="1 6" id="KW-0479">Metal-binding</keyword>
<evidence type="ECO:0000256" key="5">
    <source>
        <dbReference type="ARBA" id="ARBA00023186"/>
    </source>
</evidence>
<dbReference type="STRING" id="63057.A0A2P5CI58"/>
<dbReference type="FunCoup" id="A0A2P5CI58">
    <property type="interactions" value="328"/>
</dbReference>
<dbReference type="PANTHER" id="PTHR43096">
    <property type="entry name" value="DNAJ HOMOLOG 1, MITOCHONDRIAL-RELATED"/>
    <property type="match status" value="1"/>
</dbReference>
<dbReference type="Proteomes" id="UP000237000">
    <property type="component" value="Unassembled WGS sequence"/>
</dbReference>
<dbReference type="GO" id="GO:0009408">
    <property type="term" value="P:response to heat"/>
    <property type="evidence" value="ECO:0007669"/>
    <property type="project" value="InterPro"/>
</dbReference>
<dbReference type="InParanoid" id="A0A2P5CI58"/>
<dbReference type="GO" id="GO:0042026">
    <property type="term" value="P:protein refolding"/>
    <property type="evidence" value="ECO:0007669"/>
    <property type="project" value="TreeGrafter"/>
</dbReference>
<dbReference type="AlphaFoldDB" id="A0A2P5CI58"/>
<dbReference type="GO" id="GO:0051082">
    <property type="term" value="F:unfolded protein binding"/>
    <property type="evidence" value="ECO:0007669"/>
    <property type="project" value="InterPro"/>
</dbReference>
<proteinExistence type="inferred from homology"/>
<dbReference type="NCBIfam" id="TIGR02349">
    <property type="entry name" value="DnaJ_bact"/>
    <property type="match status" value="1"/>
</dbReference>
<dbReference type="Pfam" id="PF01556">
    <property type="entry name" value="DnaJ_C"/>
    <property type="match status" value="1"/>
</dbReference>
<dbReference type="GO" id="GO:0008270">
    <property type="term" value="F:zinc ion binding"/>
    <property type="evidence" value="ECO:0007669"/>
    <property type="project" value="UniProtKB-KW"/>
</dbReference>
<feature type="domain" description="J" evidence="7">
    <location>
        <begin position="87"/>
        <end position="151"/>
    </location>
</feature>
<dbReference type="SUPFAM" id="SSF49493">
    <property type="entry name" value="HSP40/DnaJ peptide-binding domain"/>
    <property type="match status" value="2"/>
</dbReference>
<evidence type="ECO:0000259" key="7">
    <source>
        <dbReference type="PROSITE" id="PS50076"/>
    </source>
</evidence>
<protein>
    <submittedName>
        <fullName evidence="9">Chaperone DnaJ</fullName>
    </submittedName>
</protein>
<dbReference type="SMART" id="SM00271">
    <property type="entry name" value="DnaJ"/>
    <property type="match status" value="1"/>
</dbReference>
<gene>
    <name evidence="9" type="ORF">TorRG33x02_284080</name>
</gene>
<dbReference type="InterPro" id="IPR036869">
    <property type="entry name" value="J_dom_sf"/>
</dbReference>
<evidence type="ECO:0000256" key="3">
    <source>
        <dbReference type="ARBA" id="ARBA00022771"/>
    </source>
</evidence>
<dbReference type="PRINTS" id="PR00625">
    <property type="entry name" value="JDOMAIN"/>
</dbReference>
<keyword evidence="3 6" id="KW-0863">Zinc-finger</keyword>
<dbReference type="GO" id="GO:0031072">
    <property type="term" value="F:heat shock protein binding"/>
    <property type="evidence" value="ECO:0007669"/>
    <property type="project" value="InterPro"/>
</dbReference>
<dbReference type="InterPro" id="IPR036410">
    <property type="entry name" value="HSP_DnaJ_Cys-rich_dom_sf"/>
</dbReference>